<keyword evidence="2" id="KW-1185">Reference proteome</keyword>
<organism evidence="1 2">
    <name type="scientific">Streptomyces rubiginosohelvolus</name>
    <dbReference type="NCBI Taxonomy" id="67362"/>
    <lineage>
        <taxon>Bacteria</taxon>
        <taxon>Bacillati</taxon>
        <taxon>Actinomycetota</taxon>
        <taxon>Actinomycetes</taxon>
        <taxon>Kitasatosporales</taxon>
        <taxon>Streptomycetaceae</taxon>
        <taxon>Streptomyces</taxon>
    </lineage>
</organism>
<gene>
    <name evidence="1" type="ORF">ACFWOQ_02275</name>
</gene>
<name>A0ABW6EVF4_9ACTN</name>
<dbReference type="Proteomes" id="UP001598352">
    <property type="component" value="Unassembled WGS sequence"/>
</dbReference>
<evidence type="ECO:0000313" key="2">
    <source>
        <dbReference type="Proteomes" id="UP001598352"/>
    </source>
</evidence>
<evidence type="ECO:0000313" key="1">
    <source>
        <dbReference type="EMBL" id="MFD4821379.1"/>
    </source>
</evidence>
<comment type="caution">
    <text evidence="1">The sequence shown here is derived from an EMBL/GenBank/DDBJ whole genome shotgun (WGS) entry which is preliminary data.</text>
</comment>
<accession>A0ABW6EVF4</accession>
<sequence>MADIDQGEVDFEAVIRSPDVLTQVRHVLPDLEWWALAGEQRGSSAANDNPADCLPIRVFDWGHPLDRAEPFVAALGPDPAAVRWDLNAWPAVPEAGLEAISQKYAYLTLTVNSRDLYQDEPSQDHTVHVHVRDRNGDQIAASTGSPIKWVADSQAGWSWRLCNPSTGREDRFFSLPLPHDRPDKS</sequence>
<dbReference type="RefSeq" id="WP_382762076.1">
    <property type="nucleotide sequence ID" value="NZ_JBHXKZ010000001.1"/>
</dbReference>
<dbReference type="EMBL" id="JBHXKZ010000001">
    <property type="protein sequence ID" value="MFD4821379.1"/>
    <property type="molecule type" value="Genomic_DNA"/>
</dbReference>
<protein>
    <submittedName>
        <fullName evidence="1">Uncharacterized protein</fullName>
    </submittedName>
</protein>
<proteinExistence type="predicted"/>
<reference evidence="1 2" key="1">
    <citation type="submission" date="2024-09" db="EMBL/GenBank/DDBJ databases">
        <title>The Natural Products Discovery Center: Release of the First 8490 Sequenced Strains for Exploring Actinobacteria Biosynthetic Diversity.</title>
        <authorList>
            <person name="Kalkreuter E."/>
            <person name="Kautsar S.A."/>
            <person name="Yang D."/>
            <person name="Bader C.D."/>
            <person name="Teijaro C.N."/>
            <person name="Fluegel L."/>
            <person name="Davis C.M."/>
            <person name="Simpson J.R."/>
            <person name="Lauterbach L."/>
            <person name="Steele A.D."/>
            <person name="Gui C."/>
            <person name="Meng S."/>
            <person name="Li G."/>
            <person name="Viehrig K."/>
            <person name="Ye F."/>
            <person name="Su P."/>
            <person name="Kiefer A.F."/>
            <person name="Nichols A."/>
            <person name="Cepeda A.J."/>
            <person name="Yan W."/>
            <person name="Fan B."/>
            <person name="Jiang Y."/>
            <person name="Adhikari A."/>
            <person name="Zheng C.-J."/>
            <person name="Schuster L."/>
            <person name="Cowan T.M."/>
            <person name="Smanski M.J."/>
            <person name="Chevrette M.G."/>
            <person name="De Carvalho L.P.S."/>
            <person name="Shen B."/>
        </authorList>
    </citation>
    <scope>NUCLEOTIDE SEQUENCE [LARGE SCALE GENOMIC DNA]</scope>
    <source>
        <strain evidence="1 2">NPDC058428</strain>
    </source>
</reference>